<dbReference type="Pfam" id="PF13638">
    <property type="entry name" value="PIN_4"/>
    <property type="match status" value="1"/>
</dbReference>
<dbReference type="Gene3D" id="3.40.50.1010">
    <property type="entry name" value="5'-nuclease"/>
    <property type="match status" value="1"/>
</dbReference>
<dbReference type="SMART" id="SM00670">
    <property type="entry name" value="PINc"/>
    <property type="match status" value="1"/>
</dbReference>
<dbReference type="SUPFAM" id="SSF88723">
    <property type="entry name" value="PIN domain-like"/>
    <property type="match status" value="1"/>
</dbReference>
<dbReference type="Proteomes" id="UP000287336">
    <property type="component" value="Unassembled WGS sequence"/>
</dbReference>
<dbReference type="EMBL" id="RZHG01000022">
    <property type="protein sequence ID" value="RUR29554.1"/>
    <property type="molecule type" value="Genomic_DNA"/>
</dbReference>
<evidence type="ECO:0000313" key="6">
    <source>
        <dbReference type="EMBL" id="RUR29554.1"/>
    </source>
</evidence>
<dbReference type="InterPro" id="IPR003714">
    <property type="entry name" value="PhoH"/>
</dbReference>
<dbReference type="PANTHER" id="PTHR30473:SF2">
    <property type="entry name" value="PIN DOMAIN-CONTAINING PROTEIN"/>
    <property type="match status" value="1"/>
</dbReference>
<evidence type="ECO:0000256" key="1">
    <source>
        <dbReference type="ARBA" id="ARBA00010393"/>
    </source>
</evidence>
<comment type="similarity">
    <text evidence="1">Belongs to the PhoH family.</text>
</comment>
<keyword evidence="3" id="KW-0067">ATP-binding</keyword>
<dbReference type="AlphaFoldDB" id="A0A433KIY1"/>
<dbReference type="PANTHER" id="PTHR30473">
    <property type="entry name" value="PROTEIN PHOH"/>
    <property type="match status" value="1"/>
</dbReference>
<dbReference type="RefSeq" id="WP_126948367.1">
    <property type="nucleotide sequence ID" value="NZ_RZHG01000022.1"/>
</dbReference>
<dbReference type="InterPro" id="IPR002716">
    <property type="entry name" value="PIN_dom"/>
</dbReference>
<dbReference type="InterPro" id="IPR051451">
    <property type="entry name" value="PhoH2-like"/>
</dbReference>
<feature type="domain" description="PIN" evidence="5">
    <location>
        <begin position="10"/>
        <end position="142"/>
    </location>
</feature>
<dbReference type="Pfam" id="PF02562">
    <property type="entry name" value="PhoH"/>
    <property type="match status" value="1"/>
</dbReference>
<gene>
    <name evidence="6" type="ORF">ELY33_13135</name>
</gene>
<dbReference type="InterPro" id="IPR029060">
    <property type="entry name" value="PIN-like_dom_sf"/>
</dbReference>
<keyword evidence="2" id="KW-0547">Nucleotide-binding</keyword>
<comment type="similarity">
    <text evidence="4">In the N-terminal section; belongs to the PINc/VapC protein family.</text>
</comment>
<evidence type="ECO:0000313" key="7">
    <source>
        <dbReference type="Proteomes" id="UP000287336"/>
    </source>
</evidence>
<dbReference type="SUPFAM" id="SSF52540">
    <property type="entry name" value="P-loop containing nucleoside triphosphate hydrolases"/>
    <property type="match status" value="1"/>
</dbReference>
<comment type="caution">
    <text evidence="6">The sequence shown here is derived from an EMBL/GenBank/DDBJ whole genome shotgun (WGS) entry which is preliminary data.</text>
</comment>
<dbReference type="GO" id="GO:0005829">
    <property type="term" value="C:cytosol"/>
    <property type="evidence" value="ECO:0007669"/>
    <property type="project" value="TreeGrafter"/>
</dbReference>
<evidence type="ECO:0000256" key="3">
    <source>
        <dbReference type="ARBA" id="ARBA00022840"/>
    </source>
</evidence>
<dbReference type="CDD" id="cd09883">
    <property type="entry name" value="PIN_VapC_PhoHL-ATPase"/>
    <property type="match status" value="1"/>
</dbReference>
<evidence type="ECO:0000256" key="4">
    <source>
        <dbReference type="ARBA" id="ARBA00046345"/>
    </source>
</evidence>
<sequence>MVRLDKKATRLYVLDTNVLIHDPAALYHFDEHDVVIPMTVLEELDKHKNGIREIARTARQVSRTLSDLTNQVTFDEIQKGIPIPRISGESGRLHFLCYNDLKPFDSLDDSPDNRILAETCRLRDERPDASVILITKDINLRVKAAALKVPVEDYLNDRAFSDNDAMIEGAQVYAAAGQDGASLWEALNVEVTVERIDHHTFYQLSGNMPRHWHVGMLVSDSENGAEFEAIVRELSPSSARLQLLTNYRHHAGVWGVHAHDSRQNFTLNLLMDPDIDLVTIAGNAGTGKTFMTLAAAFQQTLDAKLFERIVFTRAPIPMGEDIGFLPGTEEEKMSPWMGAFHDNMDNLLRNEEGESSWDNGATRQLIGSRVQIRSPSFMRGRTLNDTFLIIDEAQNFTPKQLKSLVTRAGRNTKIVCLGNVGQIDTPYLTANTCGMAAVVERFRDWPHAGHITLKSVERSRLALAAEELL</sequence>
<dbReference type="OrthoDB" id="9766527at2"/>
<name>A0A433KIY1_9GAMM</name>
<keyword evidence="7" id="KW-1185">Reference proteome</keyword>
<evidence type="ECO:0000256" key="2">
    <source>
        <dbReference type="ARBA" id="ARBA00022741"/>
    </source>
</evidence>
<dbReference type="Gene3D" id="3.40.50.300">
    <property type="entry name" value="P-loop containing nucleotide triphosphate hydrolases"/>
    <property type="match status" value="1"/>
</dbReference>
<protein>
    <submittedName>
        <fullName evidence="6">PhoH family protein</fullName>
    </submittedName>
</protein>
<evidence type="ECO:0000259" key="5">
    <source>
        <dbReference type="SMART" id="SM00670"/>
    </source>
</evidence>
<accession>A0A433KIY1</accession>
<dbReference type="InterPro" id="IPR027417">
    <property type="entry name" value="P-loop_NTPase"/>
</dbReference>
<organism evidence="6 7">
    <name type="scientific">Vreelandella andesensis</name>
    <dbReference type="NCBI Taxonomy" id="447567"/>
    <lineage>
        <taxon>Bacteria</taxon>
        <taxon>Pseudomonadati</taxon>
        <taxon>Pseudomonadota</taxon>
        <taxon>Gammaproteobacteria</taxon>
        <taxon>Oceanospirillales</taxon>
        <taxon>Halomonadaceae</taxon>
        <taxon>Vreelandella</taxon>
    </lineage>
</organism>
<dbReference type="GO" id="GO:0005524">
    <property type="term" value="F:ATP binding"/>
    <property type="evidence" value="ECO:0007669"/>
    <property type="project" value="UniProtKB-KW"/>
</dbReference>
<proteinExistence type="inferred from homology"/>
<reference evidence="6 7" key="1">
    <citation type="submission" date="2018-12" db="EMBL/GenBank/DDBJ databases">
        <title>three novel Halomonas strain isolated from plants.</title>
        <authorList>
            <person name="Sun C."/>
        </authorList>
    </citation>
    <scope>NUCLEOTIDE SEQUENCE [LARGE SCALE GENOMIC DNA]</scope>
    <source>
        <strain evidence="6 7">DSM 19434</strain>
    </source>
</reference>